<dbReference type="SUPFAM" id="SSF53955">
    <property type="entry name" value="Lysozyme-like"/>
    <property type="match status" value="1"/>
</dbReference>
<organism evidence="4 5">
    <name type="scientific">Flavobacterium limicola</name>
    <dbReference type="NCBI Taxonomy" id="180441"/>
    <lineage>
        <taxon>Bacteria</taxon>
        <taxon>Pseudomonadati</taxon>
        <taxon>Bacteroidota</taxon>
        <taxon>Flavobacteriia</taxon>
        <taxon>Flavobacteriales</taxon>
        <taxon>Flavobacteriaceae</taxon>
        <taxon>Flavobacterium</taxon>
    </lineage>
</organism>
<dbReference type="InterPro" id="IPR023346">
    <property type="entry name" value="Lysozyme-like_dom_sf"/>
</dbReference>
<keyword evidence="2" id="KW-0808">Transferase</keyword>
<comment type="caution">
    <text evidence="4">The sequence shown here is derived from an EMBL/GenBank/DDBJ whole genome shotgun (WGS) entry which is preliminary data.</text>
</comment>
<feature type="domain" description="Glycosyl transferase family 51" evidence="3">
    <location>
        <begin position="34"/>
        <end position="186"/>
    </location>
</feature>
<dbReference type="AlphaFoldDB" id="A0A495S516"/>
<accession>A0A495S516</accession>
<sequence length="201" mass="23829">MSKLMHSYRKDWNKLKEIISNETIKIEIIKDDVSINKLIDYLISAEDHRYKYHVGFDIIAIIRAFRNRILYKKQEGASTIEQQLVRTIIGKYEKSLSRKLREICLAFALKLFINKKTTALIYLNIAYYGTDFKGLDKVLKKFNLKKGDYINDNICAEIVSRLKYPESTKKSTRLKLIENRKKYLLKLYEKHSNYKLLKIHG</sequence>
<comment type="pathway">
    <text evidence="1">Cell wall biogenesis; peptidoglycan biosynthesis.</text>
</comment>
<dbReference type="Gene3D" id="1.10.3810.10">
    <property type="entry name" value="Biosynthetic peptidoglycan transglycosylase-like"/>
    <property type="match status" value="1"/>
</dbReference>
<dbReference type="Proteomes" id="UP000280091">
    <property type="component" value="Unassembled WGS sequence"/>
</dbReference>
<evidence type="ECO:0000256" key="2">
    <source>
        <dbReference type="ARBA" id="ARBA00022679"/>
    </source>
</evidence>
<dbReference type="InterPro" id="IPR050396">
    <property type="entry name" value="Glycosyltr_51/Transpeptidase"/>
</dbReference>
<dbReference type="PANTHER" id="PTHR32282">
    <property type="entry name" value="BINDING PROTEIN TRANSPEPTIDASE, PUTATIVE-RELATED"/>
    <property type="match status" value="1"/>
</dbReference>
<evidence type="ECO:0000313" key="5">
    <source>
        <dbReference type="Proteomes" id="UP000280091"/>
    </source>
</evidence>
<dbReference type="PANTHER" id="PTHR32282:SF33">
    <property type="entry name" value="PEPTIDOGLYCAN GLYCOSYLTRANSFERASE"/>
    <property type="match status" value="1"/>
</dbReference>
<gene>
    <name evidence="4" type="ORF">BC952_0529</name>
</gene>
<evidence type="ECO:0000313" key="4">
    <source>
        <dbReference type="EMBL" id="RKS94895.1"/>
    </source>
</evidence>
<keyword evidence="5" id="KW-1185">Reference proteome</keyword>
<dbReference type="OrthoDB" id="9766909at2"/>
<proteinExistence type="predicted"/>
<dbReference type="GO" id="GO:0008955">
    <property type="term" value="F:peptidoglycan glycosyltransferase activity"/>
    <property type="evidence" value="ECO:0007669"/>
    <property type="project" value="TreeGrafter"/>
</dbReference>
<evidence type="ECO:0000259" key="3">
    <source>
        <dbReference type="Pfam" id="PF00912"/>
    </source>
</evidence>
<evidence type="ECO:0000256" key="1">
    <source>
        <dbReference type="ARBA" id="ARBA00004752"/>
    </source>
</evidence>
<dbReference type="Pfam" id="PF00912">
    <property type="entry name" value="Transgly"/>
    <property type="match status" value="1"/>
</dbReference>
<dbReference type="EMBL" id="RBXA01000001">
    <property type="protein sequence ID" value="RKS94895.1"/>
    <property type="molecule type" value="Genomic_DNA"/>
</dbReference>
<reference evidence="4 5" key="1">
    <citation type="submission" date="2018-10" db="EMBL/GenBank/DDBJ databases">
        <title>Genomic Encyclopedia of Archaeal and Bacterial Type Strains, Phase II (KMG-II): from individual species to whole genera.</title>
        <authorList>
            <person name="Goeker M."/>
        </authorList>
    </citation>
    <scope>NUCLEOTIDE SEQUENCE [LARGE SCALE GENOMIC DNA]</scope>
    <source>
        <strain evidence="4 5">DSM 15094</strain>
    </source>
</reference>
<dbReference type="InterPro" id="IPR001264">
    <property type="entry name" value="Glyco_trans_51"/>
</dbReference>
<name>A0A495S516_9FLAO</name>
<dbReference type="InterPro" id="IPR036950">
    <property type="entry name" value="PBP_transglycosylase"/>
</dbReference>
<protein>
    <submittedName>
        <fullName evidence="4">Penicillin-binding protein 1A</fullName>
    </submittedName>
</protein>